<feature type="domain" description="Ketoreductase" evidence="4">
    <location>
        <begin position="2"/>
        <end position="169"/>
    </location>
</feature>
<dbReference type="InterPro" id="IPR057326">
    <property type="entry name" value="KR_dom"/>
</dbReference>
<dbReference type="STRING" id="366584.SAMN05216377_11685"/>
<dbReference type="Proteomes" id="UP000198967">
    <property type="component" value="Unassembled WGS sequence"/>
</dbReference>
<evidence type="ECO:0000256" key="3">
    <source>
        <dbReference type="RuleBase" id="RU000363"/>
    </source>
</evidence>
<dbReference type="SUPFAM" id="SSF51735">
    <property type="entry name" value="NAD(P)-binding Rossmann-fold domains"/>
    <property type="match status" value="1"/>
</dbReference>
<evidence type="ECO:0000313" key="6">
    <source>
        <dbReference type="Proteomes" id="UP000198967"/>
    </source>
</evidence>
<gene>
    <name evidence="5" type="ORF">SAMN05216377_11685</name>
</gene>
<dbReference type="PRINTS" id="PR00081">
    <property type="entry name" value="GDHRDH"/>
</dbReference>
<dbReference type="InterPro" id="IPR002347">
    <property type="entry name" value="SDR_fam"/>
</dbReference>
<keyword evidence="2" id="KW-0560">Oxidoreductase</keyword>
<organism evidence="5 6">
    <name type="scientific">Pseudonocardia oroxyli</name>
    <dbReference type="NCBI Taxonomy" id="366584"/>
    <lineage>
        <taxon>Bacteria</taxon>
        <taxon>Bacillati</taxon>
        <taxon>Actinomycetota</taxon>
        <taxon>Actinomycetes</taxon>
        <taxon>Pseudonocardiales</taxon>
        <taxon>Pseudonocardiaceae</taxon>
        <taxon>Pseudonocardia</taxon>
    </lineage>
</organism>
<evidence type="ECO:0000256" key="2">
    <source>
        <dbReference type="ARBA" id="ARBA00023002"/>
    </source>
</evidence>
<dbReference type="InterPro" id="IPR036291">
    <property type="entry name" value="NAD(P)-bd_dom_sf"/>
</dbReference>
<reference evidence="5 6" key="1">
    <citation type="submission" date="2016-10" db="EMBL/GenBank/DDBJ databases">
        <authorList>
            <person name="de Groot N.N."/>
        </authorList>
    </citation>
    <scope>NUCLEOTIDE SEQUENCE [LARGE SCALE GENOMIC DNA]</scope>
    <source>
        <strain evidence="5 6">CGMCC 4.3143</strain>
    </source>
</reference>
<dbReference type="AlphaFoldDB" id="A0A1G7XTR8"/>
<dbReference type="PRINTS" id="PR00080">
    <property type="entry name" value="SDRFAMILY"/>
</dbReference>
<accession>A0A1G7XTR8</accession>
<dbReference type="PROSITE" id="PS00061">
    <property type="entry name" value="ADH_SHORT"/>
    <property type="match status" value="1"/>
</dbReference>
<dbReference type="Gene3D" id="3.40.50.720">
    <property type="entry name" value="NAD(P)-binding Rossmann-like Domain"/>
    <property type="match status" value="1"/>
</dbReference>
<name>A0A1G7XTR8_PSEOR</name>
<dbReference type="SMART" id="SM00822">
    <property type="entry name" value="PKS_KR"/>
    <property type="match status" value="1"/>
</dbReference>
<dbReference type="InterPro" id="IPR020904">
    <property type="entry name" value="Sc_DH/Rdtase_CS"/>
</dbReference>
<dbReference type="CDD" id="cd05374">
    <property type="entry name" value="17beta-HSD-like_SDR_c"/>
    <property type="match status" value="1"/>
</dbReference>
<dbReference type="GO" id="GO:0016491">
    <property type="term" value="F:oxidoreductase activity"/>
    <property type="evidence" value="ECO:0007669"/>
    <property type="project" value="UniProtKB-KW"/>
</dbReference>
<evidence type="ECO:0000313" key="5">
    <source>
        <dbReference type="EMBL" id="SDG87531.1"/>
    </source>
</evidence>
<dbReference type="RefSeq" id="WP_093088554.1">
    <property type="nucleotide sequence ID" value="NZ_FNBE01000016.1"/>
</dbReference>
<dbReference type="OrthoDB" id="3178062at2"/>
<evidence type="ECO:0000259" key="4">
    <source>
        <dbReference type="SMART" id="SM00822"/>
    </source>
</evidence>
<dbReference type="PANTHER" id="PTHR43976:SF16">
    <property type="entry name" value="SHORT-CHAIN DEHYDROGENASE_REDUCTASE FAMILY PROTEIN"/>
    <property type="match status" value="1"/>
</dbReference>
<dbReference type="InterPro" id="IPR051911">
    <property type="entry name" value="SDR_oxidoreductase"/>
</dbReference>
<protein>
    <submittedName>
        <fullName evidence="5">NADP-dependent 3-hydroxy acid dehydrogenase YdfG</fullName>
    </submittedName>
</protein>
<comment type="similarity">
    <text evidence="1 3">Belongs to the short-chain dehydrogenases/reductases (SDR) family.</text>
</comment>
<evidence type="ECO:0000256" key="1">
    <source>
        <dbReference type="ARBA" id="ARBA00006484"/>
    </source>
</evidence>
<dbReference type="EMBL" id="FNBE01000016">
    <property type="protein sequence ID" value="SDG87531.1"/>
    <property type="molecule type" value="Genomic_DNA"/>
</dbReference>
<proteinExistence type="inferred from homology"/>
<sequence length="252" mass="26088">MASVLITGASKGIGRAIASELSRRGHRVVATARKPDTLADLDVDGRLALDVTDPESIRHAVAAAGEIDVLVSNAGEIFYSAVEAIPAEEFRRLFELNTLGALRVAQAVLPGMRARGSGRLLFTSSIAGRIVLPPGAAYGATKWGLEALAEALAIEVAPFGIQVALLEPGAVSSGALDEVTTYRLPDDPYAALLEPGAARRAMMSPHEVAVGVADAAEAASLPLRIPLGDAATAILAARRAAPDDRPFVIGRT</sequence>
<keyword evidence="6" id="KW-1185">Reference proteome</keyword>
<dbReference type="Pfam" id="PF00106">
    <property type="entry name" value="adh_short"/>
    <property type="match status" value="1"/>
</dbReference>
<dbReference type="PANTHER" id="PTHR43976">
    <property type="entry name" value="SHORT CHAIN DEHYDROGENASE"/>
    <property type="match status" value="1"/>
</dbReference>